<keyword evidence="9" id="KW-0137">Centromere</keyword>
<evidence type="ECO:0000313" key="12">
    <source>
        <dbReference type="EMBL" id="KAA8648333.1"/>
    </source>
</evidence>
<dbReference type="Pfam" id="PF10444">
    <property type="entry name" value="Nbl1_Borealin_N"/>
    <property type="match status" value="1"/>
</dbReference>
<keyword evidence="5" id="KW-0132">Cell division</keyword>
<evidence type="ECO:0000256" key="8">
    <source>
        <dbReference type="ARBA" id="ARBA00023306"/>
    </source>
</evidence>
<proteinExistence type="inferred from homology"/>
<dbReference type="EMBL" id="QUQM01000003">
    <property type="protein sequence ID" value="KAA8648333.1"/>
    <property type="molecule type" value="Genomic_DNA"/>
</dbReference>
<dbReference type="GeneID" id="54326920"/>
<dbReference type="RefSeq" id="XP_033427694.1">
    <property type="nucleotide sequence ID" value="XM_033568888.1"/>
</dbReference>
<organism evidence="12 13">
    <name type="scientific">Aspergillus tanneri</name>
    <dbReference type="NCBI Taxonomy" id="1220188"/>
    <lineage>
        <taxon>Eukaryota</taxon>
        <taxon>Fungi</taxon>
        <taxon>Dikarya</taxon>
        <taxon>Ascomycota</taxon>
        <taxon>Pezizomycotina</taxon>
        <taxon>Eurotiomycetes</taxon>
        <taxon>Eurotiomycetidae</taxon>
        <taxon>Eurotiales</taxon>
        <taxon>Aspergillaceae</taxon>
        <taxon>Aspergillus</taxon>
        <taxon>Aspergillus subgen. Circumdati</taxon>
    </lineage>
</organism>
<keyword evidence="4" id="KW-0158">Chromosome</keyword>
<protein>
    <recommendedName>
        <fullName evidence="11">Borealin N-terminal domain-containing protein</fullName>
    </recommendedName>
</protein>
<evidence type="ECO:0000256" key="5">
    <source>
        <dbReference type="ARBA" id="ARBA00022618"/>
    </source>
</evidence>
<dbReference type="GO" id="GO:0051301">
    <property type="term" value="P:cell division"/>
    <property type="evidence" value="ECO:0007669"/>
    <property type="project" value="UniProtKB-KW"/>
</dbReference>
<dbReference type="PANTHER" id="PTHR16040:SF7">
    <property type="entry name" value="AUSTRALIN, ISOFORM A-RELATED"/>
    <property type="match status" value="1"/>
</dbReference>
<feature type="compositionally biased region" description="Low complexity" evidence="10">
    <location>
        <begin position="361"/>
        <end position="373"/>
    </location>
</feature>
<evidence type="ECO:0000256" key="7">
    <source>
        <dbReference type="ARBA" id="ARBA00023242"/>
    </source>
</evidence>
<accession>A0A5M9MTX3</accession>
<evidence type="ECO:0000256" key="3">
    <source>
        <dbReference type="ARBA" id="ARBA00009914"/>
    </source>
</evidence>
<evidence type="ECO:0000313" key="13">
    <source>
        <dbReference type="Proteomes" id="UP000324241"/>
    </source>
</evidence>
<feature type="compositionally biased region" description="Polar residues" evidence="10">
    <location>
        <begin position="198"/>
        <end position="208"/>
    </location>
</feature>
<dbReference type="OrthoDB" id="2392550at2759"/>
<reference evidence="12 13" key="1">
    <citation type="submission" date="2019-08" db="EMBL/GenBank/DDBJ databases">
        <title>The genome sequence of a newly discovered highly antifungal drug resistant Aspergillus species, Aspergillus tanneri NIH 1004.</title>
        <authorList>
            <person name="Mounaud S."/>
            <person name="Singh I."/>
            <person name="Joardar V."/>
            <person name="Pakala S."/>
            <person name="Pakala S."/>
            <person name="Venepally P."/>
            <person name="Chung J.K."/>
            <person name="Losada L."/>
            <person name="Nierman W.C."/>
        </authorList>
    </citation>
    <scope>NUCLEOTIDE SEQUENCE [LARGE SCALE GENOMIC DNA]</scope>
    <source>
        <strain evidence="12 13">NIH1004</strain>
    </source>
</reference>
<dbReference type="GO" id="GO:0032133">
    <property type="term" value="C:chromosome passenger complex"/>
    <property type="evidence" value="ECO:0007669"/>
    <property type="project" value="TreeGrafter"/>
</dbReference>
<dbReference type="VEuPathDB" id="FungiDB:EYZ11_005733"/>
<dbReference type="PANTHER" id="PTHR16040">
    <property type="entry name" value="AUSTRALIN, ISOFORM A-RELATED"/>
    <property type="match status" value="1"/>
</dbReference>
<dbReference type="GO" id="GO:0000070">
    <property type="term" value="P:mitotic sister chromatid segregation"/>
    <property type="evidence" value="ECO:0007669"/>
    <property type="project" value="TreeGrafter"/>
</dbReference>
<name>A0A5M9MTX3_9EURO</name>
<sequence length="381" mass="40699">MATKRKSSDEDTYDNNEARTPTSPPRKKLRITRNQKQALIDNLQLEITERARKLRAQYSLQANDLRARIERRVNRIPIALRKANMGELLEKHSTAPRVAHDNSSPRKLISPSKGSRGFAGISVSPAKQRAAVASPQTHRVKKQSHEGHYSDKENAPAVGESLDVLKNPKRRGKTGAGAGTSRVVSQEVRGADYRILSPKSSNSRTYHQSPLRASPEKAQASSYLSRPMSPLKPSSPLKSTSASLAGPTDGAHVRSVKATPSATAGRPPSQAKRPASRVATGARAIRSPLPRPATRQLERRGSASSSTSSGTTVAKQTRTGTGTRKATATSTASAPAKKTAARNQIPSAASKMSSASETRKATAPAGGDAPATGRRVLRRRA</sequence>
<evidence type="ECO:0000259" key="11">
    <source>
        <dbReference type="Pfam" id="PF10444"/>
    </source>
</evidence>
<dbReference type="AlphaFoldDB" id="A0A5M9MTX3"/>
<feature type="domain" description="Borealin N-terminal" evidence="11">
    <location>
        <begin position="35"/>
        <end position="91"/>
    </location>
</feature>
<keyword evidence="7" id="KW-0539">Nucleus</keyword>
<evidence type="ECO:0000256" key="1">
    <source>
        <dbReference type="ARBA" id="ARBA00004123"/>
    </source>
</evidence>
<comment type="similarity">
    <text evidence="3">Belongs to the borealin family.</text>
</comment>
<gene>
    <name evidence="12" type="ORF">ATNIH1004_004218</name>
</gene>
<keyword evidence="6" id="KW-0498">Mitosis</keyword>
<feature type="compositionally biased region" description="Basic and acidic residues" evidence="10">
    <location>
        <begin position="94"/>
        <end position="104"/>
    </location>
</feature>
<feature type="compositionally biased region" description="Basic and acidic residues" evidence="10">
    <location>
        <begin position="143"/>
        <end position="154"/>
    </location>
</feature>
<feature type="compositionally biased region" description="Polar residues" evidence="10">
    <location>
        <begin position="342"/>
        <end position="356"/>
    </location>
</feature>
<dbReference type="Proteomes" id="UP000324241">
    <property type="component" value="Unassembled WGS sequence"/>
</dbReference>
<dbReference type="GO" id="GO:0005634">
    <property type="term" value="C:nucleus"/>
    <property type="evidence" value="ECO:0007669"/>
    <property type="project" value="UniProtKB-SubCell"/>
</dbReference>
<evidence type="ECO:0000256" key="9">
    <source>
        <dbReference type="ARBA" id="ARBA00023328"/>
    </source>
</evidence>
<feature type="compositionally biased region" description="Low complexity" evidence="10">
    <location>
        <begin position="302"/>
        <end position="338"/>
    </location>
</feature>
<dbReference type="GO" id="GO:0051233">
    <property type="term" value="C:spindle midzone"/>
    <property type="evidence" value="ECO:0007669"/>
    <property type="project" value="TreeGrafter"/>
</dbReference>
<feature type="region of interest" description="Disordered" evidence="10">
    <location>
        <begin position="94"/>
        <end position="381"/>
    </location>
</feature>
<evidence type="ECO:0000256" key="4">
    <source>
        <dbReference type="ARBA" id="ARBA00022454"/>
    </source>
</evidence>
<comment type="caution">
    <text evidence="12">The sequence shown here is derived from an EMBL/GenBank/DDBJ whole genome shotgun (WGS) entry which is preliminary data.</text>
</comment>
<feature type="compositionally biased region" description="Low complexity" evidence="10">
    <location>
        <begin position="224"/>
        <end position="244"/>
    </location>
</feature>
<evidence type="ECO:0000256" key="2">
    <source>
        <dbReference type="ARBA" id="ARBA00004584"/>
    </source>
</evidence>
<comment type="subcellular location">
    <subcellularLocation>
        <location evidence="2">Chromosome</location>
        <location evidence="2">Centromere</location>
    </subcellularLocation>
    <subcellularLocation>
        <location evidence="1">Nucleus</location>
    </subcellularLocation>
</comment>
<dbReference type="InterPro" id="IPR018867">
    <property type="entry name" value="Cell_div_borealin"/>
</dbReference>
<dbReference type="GO" id="GO:0000775">
    <property type="term" value="C:chromosome, centromeric region"/>
    <property type="evidence" value="ECO:0007669"/>
    <property type="project" value="UniProtKB-SubCell"/>
</dbReference>
<evidence type="ECO:0000256" key="6">
    <source>
        <dbReference type="ARBA" id="ARBA00022776"/>
    </source>
</evidence>
<dbReference type="InterPro" id="IPR018851">
    <property type="entry name" value="Borealin_N"/>
</dbReference>
<feature type="region of interest" description="Disordered" evidence="10">
    <location>
        <begin position="1"/>
        <end position="31"/>
    </location>
</feature>
<keyword evidence="8" id="KW-0131">Cell cycle</keyword>
<evidence type="ECO:0000256" key="10">
    <source>
        <dbReference type="SAM" id="MobiDB-lite"/>
    </source>
</evidence>